<feature type="domain" description="N-acetyltransferase" evidence="1">
    <location>
        <begin position="1"/>
        <end position="167"/>
    </location>
</feature>
<dbReference type="EMBL" id="JALDYZ010000002">
    <property type="protein sequence ID" value="MDI7921498.1"/>
    <property type="molecule type" value="Genomic_DNA"/>
</dbReference>
<protein>
    <submittedName>
        <fullName evidence="2">GNAT family N-acetyltransferase</fullName>
    </submittedName>
</protein>
<name>A0AAE3QE25_9HYPH</name>
<evidence type="ECO:0000313" key="3">
    <source>
        <dbReference type="Proteomes" id="UP001161580"/>
    </source>
</evidence>
<dbReference type="InterPro" id="IPR016181">
    <property type="entry name" value="Acyl_CoA_acyltransferase"/>
</dbReference>
<dbReference type="PANTHER" id="PTHR43305:SF1">
    <property type="entry name" value="FAMILY N-ACETYLTRANSFERASE, PUTATIVE (AFU_ORTHOLOGUE AFUA_2G01380)-RELATED"/>
    <property type="match status" value="1"/>
</dbReference>
<dbReference type="InterPro" id="IPR000182">
    <property type="entry name" value="GNAT_dom"/>
</dbReference>
<comment type="caution">
    <text evidence="2">The sequence shown here is derived from an EMBL/GenBank/DDBJ whole genome shotgun (WGS) entry which is preliminary data.</text>
</comment>
<keyword evidence="3" id="KW-1185">Reference proteome</keyword>
<dbReference type="Gene3D" id="3.40.630.30">
    <property type="match status" value="1"/>
</dbReference>
<dbReference type="RefSeq" id="WP_311785668.1">
    <property type="nucleotide sequence ID" value="NZ_JALDYY010000002.1"/>
</dbReference>
<dbReference type="CDD" id="cd04301">
    <property type="entry name" value="NAT_SF"/>
    <property type="match status" value="1"/>
</dbReference>
<reference evidence="2" key="1">
    <citation type="submission" date="2022-03" db="EMBL/GenBank/DDBJ databases">
        <title>Fererhizobium litorale gen. nov., sp. nov., isolated from sandy sediments of the Sea of Japan seashore.</title>
        <authorList>
            <person name="Romanenko L."/>
            <person name="Kurilenko V."/>
            <person name="Otstavnykh N."/>
            <person name="Svetashev V."/>
            <person name="Tekutyeva L."/>
            <person name="Isaeva M."/>
            <person name="Mikhailov V."/>
        </authorList>
    </citation>
    <scope>NUCLEOTIDE SEQUENCE</scope>
    <source>
        <strain evidence="2">KMM 9576</strain>
    </source>
</reference>
<proteinExistence type="predicted"/>
<dbReference type="GO" id="GO:0016747">
    <property type="term" value="F:acyltransferase activity, transferring groups other than amino-acyl groups"/>
    <property type="evidence" value="ECO:0007669"/>
    <property type="project" value="InterPro"/>
</dbReference>
<dbReference type="PANTHER" id="PTHR43305">
    <property type="entry name" value="FAMILY N-ACETYLTRANSFERASE, PUTATIVE (AFU_ORTHOLOGUE AFUA_2G01380)-RELATED"/>
    <property type="match status" value="1"/>
</dbReference>
<dbReference type="AlphaFoldDB" id="A0AAE3QE25"/>
<organism evidence="2 3">
    <name type="scientific">Ferirhizobium litorale</name>
    <dbReference type="NCBI Taxonomy" id="2927786"/>
    <lineage>
        <taxon>Bacteria</taxon>
        <taxon>Pseudomonadati</taxon>
        <taxon>Pseudomonadota</taxon>
        <taxon>Alphaproteobacteria</taxon>
        <taxon>Hyphomicrobiales</taxon>
        <taxon>Rhizobiaceae</taxon>
        <taxon>Ferirhizobium</taxon>
    </lineage>
</organism>
<dbReference type="InterPro" id="IPR052777">
    <property type="entry name" value="Acetyltransferase_Enz"/>
</dbReference>
<dbReference type="SUPFAM" id="SSF55729">
    <property type="entry name" value="Acyl-CoA N-acyltransferases (Nat)"/>
    <property type="match status" value="1"/>
</dbReference>
<accession>A0AAE3QE25</accession>
<dbReference type="Proteomes" id="UP001161580">
    <property type="component" value="Unassembled WGS sequence"/>
</dbReference>
<sequence>MISLSTAKCAEDFEIAAEFGRAFGEWDAVEGLAYGLDPEEVRQLYHNDTSSSLARKFSAGNGVLYLARSDGALAGSLGFDTFDETTAELQKFYVDPKFRGKGIGSALMRTALAEIGKSGFKRVVLHTTVYMRNAISVYEACGFIRCPPFRAVPDSVAHTEIFMAREM</sequence>
<dbReference type="PROSITE" id="PS51186">
    <property type="entry name" value="GNAT"/>
    <property type="match status" value="1"/>
</dbReference>
<gene>
    <name evidence="2" type="ORF">MRS75_05290</name>
</gene>
<evidence type="ECO:0000259" key="1">
    <source>
        <dbReference type="PROSITE" id="PS51186"/>
    </source>
</evidence>
<evidence type="ECO:0000313" key="2">
    <source>
        <dbReference type="EMBL" id="MDI7921498.1"/>
    </source>
</evidence>
<dbReference type="Pfam" id="PF00583">
    <property type="entry name" value="Acetyltransf_1"/>
    <property type="match status" value="1"/>
</dbReference>